<evidence type="ECO:0000313" key="12">
    <source>
        <dbReference type="EMBL" id="EOD53468.1"/>
    </source>
</evidence>
<dbReference type="Pfam" id="PF20774">
    <property type="entry name" value="InhA-like_VEG"/>
    <property type="match status" value="1"/>
</dbReference>
<feature type="domain" description="Peptidase M6-like" evidence="10">
    <location>
        <begin position="117"/>
        <end position="398"/>
    </location>
</feature>
<protein>
    <submittedName>
        <fullName evidence="12">Immune inhibitor A</fullName>
    </submittedName>
</protein>
<keyword evidence="5" id="KW-0479">Metal-binding</keyword>
<feature type="domain" description="Immune inhibitor A-like metallopeptidase VEG" evidence="11">
    <location>
        <begin position="597"/>
        <end position="663"/>
    </location>
</feature>
<keyword evidence="6" id="KW-0732">Signal</keyword>
<dbReference type="InterPro" id="IPR048665">
    <property type="entry name" value="InhA-like_VEG"/>
</dbReference>
<comment type="caution">
    <text evidence="12">The sequence shown here is derived from an EMBL/GenBank/DDBJ whole genome shotgun (WGS) entry which is preliminary data.</text>
</comment>
<accession>R1F0F8</accession>
<keyword evidence="3" id="KW-0964">Secreted</keyword>
<dbReference type="InterPro" id="IPR012300">
    <property type="entry name" value="Pept_M6_InhA"/>
</dbReference>
<dbReference type="PANTHER" id="PTHR13062:SF12">
    <property type="entry name" value="ALPHA-2-MACROGLOBULIN DOMAIN-CONTAINING PROTEIN"/>
    <property type="match status" value="1"/>
</dbReference>
<keyword evidence="13" id="KW-1185">Reference proteome</keyword>
<keyword evidence="4" id="KW-0645">Protease</keyword>
<dbReference type="GO" id="GO:0046872">
    <property type="term" value="F:metal ion binding"/>
    <property type="evidence" value="ECO:0007669"/>
    <property type="project" value="UniProtKB-KW"/>
</dbReference>
<dbReference type="NCBIfam" id="TIGR03296">
    <property type="entry name" value="M6dom_TIGR03296"/>
    <property type="match status" value="1"/>
</dbReference>
<dbReference type="Pfam" id="PF05547">
    <property type="entry name" value="Peptidase_M6"/>
    <property type="match status" value="1"/>
</dbReference>
<evidence type="ECO:0000256" key="4">
    <source>
        <dbReference type="ARBA" id="ARBA00022670"/>
    </source>
</evidence>
<evidence type="ECO:0000256" key="8">
    <source>
        <dbReference type="ARBA" id="ARBA00022833"/>
    </source>
</evidence>
<dbReference type="AlphaFoldDB" id="R1F0F8"/>
<feature type="non-terminal residue" evidence="12">
    <location>
        <position position="667"/>
    </location>
</feature>
<dbReference type="PIRSF" id="PIRSF007519">
    <property type="entry name" value="Protease_InhA"/>
    <property type="match status" value="1"/>
</dbReference>
<sequence>MTKNTILSLLIGSTLMIGNQTSAAPAHGPFDAPLADEAKVLEMLRKSGKIATLASPEMEQAALARFYRQKSRSHQSHGALAVQEGKVRERILKKIRLNGTARPGDRIPTLLLKSIEKETYHGTMRQDKILAILVDFPDYPKNSVRPELTRMYYPDYTPAHYNDLLFSAKGYQGPNGETFISMRQFYEQQSGQSYSVRGQVAGWYTASKNAADYGNNQNETAVRDLVKEALIQVANDPSIDLAEFDQEDRYDLNGNGNRNEPDGLIDHLMIFHASVGEEAGGGDLGENAIWAHRWNLGNPYPIPGTSSPVGNFNGQYAAYDYTIQPIDAAAGVCAHEYGHDLGLPDEYDTKYSGKGEPVATWSIMSSGSWAGVIGGTEPTGFSAWAKEFLQASLGGNWLHGSNVHVDDLSRRGNVYMLDQANDKGRNDDVVRINLPAKQVPLNPPYAGQFEYHGGKGNDLDNRMVLNLDLTGTQSASLGFKAWYQIEDGFDYARVLVNGQPISGNLTTSDDPNGIGFGIGITGNSGGWVDADFDLSPWAGQQIQLSLQYLSDGGVAEQGLFVDEILLIADGETLVSDGAETDSAFDLAGFVQSNGNEAKDHYYLAEWRSHAGVDQGLAHINVSDQLMRYEPGLLLWYVDNSQSNNWVGQHPGEGFLGVVDADQRPRHV</sequence>
<proteinExistence type="predicted"/>
<keyword evidence="8" id="KW-0862">Zinc</keyword>
<dbReference type="Pfam" id="PF20773">
    <property type="entry name" value="InhA-like_MAM"/>
    <property type="match status" value="1"/>
</dbReference>
<dbReference type="GO" id="GO:0008237">
    <property type="term" value="F:metallopeptidase activity"/>
    <property type="evidence" value="ECO:0007669"/>
    <property type="project" value="UniProtKB-KW"/>
</dbReference>
<dbReference type="GO" id="GO:0006508">
    <property type="term" value="P:proteolysis"/>
    <property type="evidence" value="ECO:0007669"/>
    <property type="project" value="UniProtKB-KW"/>
</dbReference>
<evidence type="ECO:0000256" key="1">
    <source>
        <dbReference type="ARBA" id="ARBA00001947"/>
    </source>
</evidence>
<evidence type="ECO:0000259" key="11">
    <source>
        <dbReference type="Pfam" id="PF20774"/>
    </source>
</evidence>
<keyword evidence="9" id="KW-0482">Metalloprotease</keyword>
<dbReference type="MEROPS" id="M06.002"/>
<name>R1F0F8_9GAMM</name>
<dbReference type="PANTHER" id="PTHR13062">
    <property type="entry name" value="COLLAGENASE"/>
    <property type="match status" value="1"/>
</dbReference>
<dbReference type="OrthoDB" id="275270at2"/>
<dbReference type="Proteomes" id="UP000013526">
    <property type="component" value="Unassembled WGS sequence"/>
</dbReference>
<dbReference type="SUPFAM" id="SSF55486">
    <property type="entry name" value="Metalloproteases ('zincins'), catalytic domain"/>
    <property type="match status" value="1"/>
</dbReference>
<dbReference type="RefSeq" id="WP_005908886.1">
    <property type="nucleotide sequence ID" value="NZ_AQGQ01000218.1"/>
</dbReference>
<comment type="subcellular location">
    <subcellularLocation>
        <location evidence="2">Secreted</location>
    </subcellularLocation>
</comment>
<dbReference type="InterPro" id="IPR008757">
    <property type="entry name" value="Peptidase_M6-like_domain"/>
</dbReference>
<keyword evidence="7" id="KW-0378">Hydrolase</keyword>
<evidence type="ECO:0000256" key="6">
    <source>
        <dbReference type="ARBA" id="ARBA00022729"/>
    </source>
</evidence>
<evidence type="ECO:0000256" key="2">
    <source>
        <dbReference type="ARBA" id="ARBA00004613"/>
    </source>
</evidence>
<organism evidence="12 13">
    <name type="scientific">Aeromonas molluscorum 848</name>
    <dbReference type="NCBI Taxonomy" id="1268236"/>
    <lineage>
        <taxon>Bacteria</taxon>
        <taxon>Pseudomonadati</taxon>
        <taxon>Pseudomonadota</taxon>
        <taxon>Gammaproteobacteria</taxon>
        <taxon>Aeromonadales</taxon>
        <taxon>Aeromonadaceae</taxon>
        <taxon>Aeromonas</taxon>
    </lineage>
</organism>
<comment type="cofactor">
    <cofactor evidence="1">
        <name>Zn(2+)</name>
        <dbReference type="ChEBI" id="CHEBI:29105"/>
    </cofactor>
</comment>
<evidence type="ECO:0000256" key="7">
    <source>
        <dbReference type="ARBA" id="ARBA00022801"/>
    </source>
</evidence>
<evidence type="ECO:0000313" key="13">
    <source>
        <dbReference type="Proteomes" id="UP000013526"/>
    </source>
</evidence>
<evidence type="ECO:0000256" key="3">
    <source>
        <dbReference type="ARBA" id="ARBA00022525"/>
    </source>
</evidence>
<evidence type="ECO:0000256" key="9">
    <source>
        <dbReference type="ARBA" id="ARBA00023049"/>
    </source>
</evidence>
<dbReference type="GO" id="GO:0005576">
    <property type="term" value="C:extracellular region"/>
    <property type="evidence" value="ECO:0007669"/>
    <property type="project" value="UniProtKB-SubCell"/>
</dbReference>
<evidence type="ECO:0000256" key="5">
    <source>
        <dbReference type="ARBA" id="ARBA00022723"/>
    </source>
</evidence>
<dbReference type="EMBL" id="AQGQ01000218">
    <property type="protein sequence ID" value="EOD53468.1"/>
    <property type="molecule type" value="Genomic_DNA"/>
</dbReference>
<reference evidence="12 13" key="1">
    <citation type="journal article" date="2013" name="Genome Announc.">
        <title>Draft Genome Sequence of Aeromonas molluscorum Strain 848TT, Isolated from Bivalve Molluscs.</title>
        <authorList>
            <person name="Spataro N."/>
            <person name="Farfan M."/>
            <person name="Albarral V."/>
            <person name="Sanglas A."/>
            <person name="Loren J.G."/>
            <person name="Fuste M.C."/>
            <person name="Bosch E."/>
        </authorList>
    </citation>
    <scope>NUCLEOTIDE SEQUENCE [LARGE SCALE GENOMIC DNA]</scope>
    <source>
        <strain evidence="12 13">848</strain>
    </source>
</reference>
<evidence type="ECO:0000259" key="10">
    <source>
        <dbReference type="Pfam" id="PF05547"/>
    </source>
</evidence>
<gene>
    <name evidence="12" type="ORF">G113_19473</name>
</gene>